<sequence length="99" mass="10232">MRCRWGGKTIRLQVQSSGRAGASGTGTRSAAQGWRVWASMDGGPSAQPGVPAAESTLSSSLETGHHVPRACESLSSSVSLALPPRGVFSVRPRSNLGQT</sequence>
<proteinExistence type="predicted"/>
<feature type="region of interest" description="Disordered" evidence="1">
    <location>
        <begin position="41"/>
        <end position="64"/>
    </location>
</feature>
<organism evidence="2 3">
    <name type="scientific">Aldrovandia affinis</name>
    <dbReference type="NCBI Taxonomy" id="143900"/>
    <lineage>
        <taxon>Eukaryota</taxon>
        <taxon>Metazoa</taxon>
        <taxon>Chordata</taxon>
        <taxon>Craniata</taxon>
        <taxon>Vertebrata</taxon>
        <taxon>Euteleostomi</taxon>
        <taxon>Actinopterygii</taxon>
        <taxon>Neopterygii</taxon>
        <taxon>Teleostei</taxon>
        <taxon>Notacanthiformes</taxon>
        <taxon>Halosauridae</taxon>
        <taxon>Aldrovandia</taxon>
    </lineage>
</organism>
<evidence type="ECO:0000313" key="3">
    <source>
        <dbReference type="Proteomes" id="UP001221898"/>
    </source>
</evidence>
<evidence type="ECO:0000313" key="2">
    <source>
        <dbReference type="EMBL" id="KAJ8414502.1"/>
    </source>
</evidence>
<dbReference type="EMBL" id="JAINUG010000012">
    <property type="protein sequence ID" value="KAJ8414502.1"/>
    <property type="molecule type" value="Genomic_DNA"/>
</dbReference>
<evidence type="ECO:0000256" key="1">
    <source>
        <dbReference type="SAM" id="MobiDB-lite"/>
    </source>
</evidence>
<accession>A0AAD7T642</accession>
<reference evidence="2" key="1">
    <citation type="journal article" date="2023" name="Science">
        <title>Genome structures resolve the early diversification of teleost fishes.</title>
        <authorList>
            <person name="Parey E."/>
            <person name="Louis A."/>
            <person name="Montfort J."/>
            <person name="Bouchez O."/>
            <person name="Roques C."/>
            <person name="Iampietro C."/>
            <person name="Lluch J."/>
            <person name="Castinel A."/>
            <person name="Donnadieu C."/>
            <person name="Desvignes T."/>
            <person name="Floi Bucao C."/>
            <person name="Jouanno E."/>
            <person name="Wen M."/>
            <person name="Mejri S."/>
            <person name="Dirks R."/>
            <person name="Jansen H."/>
            <person name="Henkel C."/>
            <person name="Chen W.J."/>
            <person name="Zahm M."/>
            <person name="Cabau C."/>
            <person name="Klopp C."/>
            <person name="Thompson A.W."/>
            <person name="Robinson-Rechavi M."/>
            <person name="Braasch I."/>
            <person name="Lecointre G."/>
            <person name="Bobe J."/>
            <person name="Postlethwait J.H."/>
            <person name="Berthelot C."/>
            <person name="Roest Crollius H."/>
            <person name="Guiguen Y."/>
        </authorList>
    </citation>
    <scope>NUCLEOTIDE SEQUENCE</scope>
    <source>
        <strain evidence="2">NC1722</strain>
    </source>
</reference>
<keyword evidence="3" id="KW-1185">Reference proteome</keyword>
<gene>
    <name evidence="2" type="ORF">AAFF_G00037040</name>
</gene>
<dbReference type="Proteomes" id="UP001221898">
    <property type="component" value="Unassembled WGS sequence"/>
</dbReference>
<dbReference type="AlphaFoldDB" id="A0AAD7T642"/>
<name>A0AAD7T642_9TELE</name>
<comment type="caution">
    <text evidence="2">The sequence shown here is derived from an EMBL/GenBank/DDBJ whole genome shotgun (WGS) entry which is preliminary data.</text>
</comment>
<protein>
    <submittedName>
        <fullName evidence="2">Uncharacterized protein</fullName>
    </submittedName>
</protein>